<name>A0A9Q3GGH1_9BASI</name>
<keyword evidence="3" id="KW-1185">Reference proteome</keyword>
<dbReference type="EMBL" id="AVOT02001056">
    <property type="protein sequence ID" value="MBW0465492.1"/>
    <property type="molecule type" value="Genomic_DNA"/>
</dbReference>
<sequence length="106" mass="12142">MSSTHLRELRAPIHKPEDRTRLSRSQRQRGLDTILTGKTLSKIIPTLQLRPPARGLDRPGSSSSSPSTPQRPFPMDHGKKRSNLESKWKELAEIFHNIFLEDNSFK</sequence>
<comment type="caution">
    <text evidence="2">The sequence shown here is derived from an EMBL/GenBank/DDBJ whole genome shotgun (WGS) entry which is preliminary data.</text>
</comment>
<feature type="region of interest" description="Disordered" evidence="1">
    <location>
        <begin position="1"/>
        <end position="81"/>
    </location>
</feature>
<reference evidence="2" key="1">
    <citation type="submission" date="2021-03" db="EMBL/GenBank/DDBJ databases">
        <title>Draft genome sequence of rust myrtle Austropuccinia psidii MF-1, a brazilian biotype.</title>
        <authorList>
            <person name="Quecine M.C."/>
            <person name="Pachon D.M.R."/>
            <person name="Bonatelli M.L."/>
            <person name="Correr F.H."/>
            <person name="Franceschini L.M."/>
            <person name="Leite T.F."/>
            <person name="Margarido G.R.A."/>
            <person name="Almeida C.A."/>
            <person name="Ferrarezi J.A."/>
            <person name="Labate C.A."/>
        </authorList>
    </citation>
    <scope>NUCLEOTIDE SEQUENCE</scope>
    <source>
        <strain evidence="2">MF-1</strain>
    </source>
</reference>
<evidence type="ECO:0000313" key="2">
    <source>
        <dbReference type="EMBL" id="MBW0465492.1"/>
    </source>
</evidence>
<organism evidence="2 3">
    <name type="scientific">Austropuccinia psidii MF-1</name>
    <dbReference type="NCBI Taxonomy" id="1389203"/>
    <lineage>
        <taxon>Eukaryota</taxon>
        <taxon>Fungi</taxon>
        <taxon>Dikarya</taxon>
        <taxon>Basidiomycota</taxon>
        <taxon>Pucciniomycotina</taxon>
        <taxon>Pucciniomycetes</taxon>
        <taxon>Pucciniales</taxon>
        <taxon>Sphaerophragmiaceae</taxon>
        <taxon>Austropuccinia</taxon>
    </lineage>
</organism>
<evidence type="ECO:0000313" key="3">
    <source>
        <dbReference type="Proteomes" id="UP000765509"/>
    </source>
</evidence>
<feature type="compositionally biased region" description="Low complexity" evidence="1">
    <location>
        <begin position="59"/>
        <end position="70"/>
    </location>
</feature>
<dbReference type="Proteomes" id="UP000765509">
    <property type="component" value="Unassembled WGS sequence"/>
</dbReference>
<evidence type="ECO:0000256" key="1">
    <source>
        <dbReference type="SAM" id="MobiDB-lite"/>
    </source>
</evidence>
<protein>
    <submittedName>
        <fullName evidence="2">Uncharacterized protein</fullName>
    </submittedName>
</protein>
<proteinExistence type="predicted"/>
<accession>A0A9Q3GGH1</accession>
<gene>
    <name evidence="2" type="ORF">O181_005207</name>
</gene>
<feature type="compositionally biased region" description="Basic and acidic residues" evidence="1">
    <location>
        <begin position="1"/>
        <end position="21"/>
    </location>
</feature>
<dbReference type="AlphaFoldDB" id="A0A9Q3GGH1"/>